<keyword evidence="4 7" id="KW-0418">Kinase</keyword>
<evidence type="ECO:0000256" key="4">
    <source>
        <dbReference type="ARBA" id="ARBA00022777"/>
    </source>
</evidence>
<evidence type="ECO:0000313" key="8">
    <source>
        <dbReference type="Proteomes" id="UP000030745"/>
    </source>
</evidence>
<sequence length="270" mass="29668">MVAALQYARRAVTWLRARVLQTLLTPHLSSHYKLLDGPVLGVGFAGTVVRAIHLASGTEVAIKRLRPPSHGSLADYFCNAHNEVTCLERVAGHAHVVLLLERFATAHTFDMVFPLAPHGNLGHYLRVHGDMPEMAAKSVVQQVLAAVAHCHAQHIVHCDIKLENIFIRHVHPPWQKLVVQLGDFGFATIMDETRLLEGLCGTPLYVAPEMLAGEPYSMAVDLWSVGVVAYILLAHGMPTSPRGFQYQRLPSIAAQAFVQALLQRCCPTTT</sequence>
<dbReference type="RefSeq" id="XP_012206970.1">
    <property type="nucleotide sequence ID" value="XM_012351580.1"/>
</dbReference>
<evidence type="ECO:0000256" key="1">
    <source>
        <dbReference type="ARBA" id="ARBA00022527"/>
    </source>
</evidence>
<dbReference type="STRING" id="695850.A0A067C718"/>
<dbReference type="GO" id="GO:0005737">
    <property type="term" value="C:cytoplasm"/>
    <property type="evidence" value="ECO:0007669"/>
    <property type="project" value="TreeGrafter"/>
</dbReference>
<dbReference type="Proteomes" id="UP000030745">
    <property type="component" value="Unassembled WGS sequence"/>
</dbReference>
<proteinExistence type="predicted"/>
<keyword evidence="3" id="KW-0547">Nucleotide-binding</keyword>
<reference evidence="7 8" key="1">
    <citation type="journal article" date="2013" name="PLoS Genet.">
        <title>Distinctive expansion of potential virulence genes in the genome of the oomycete fish pathogen Saprolegnia parasitica.</title>
        <authorList>
            <person name="Jiang R.H."/>
            <person name="de Bruijn I."/>
            <person name="Haas B.J."/>
            <person name="Belmonte R."/>
            <person name="Lobach L."/>
            <person name="Christie J."/>
            <person name="van den Ackerveken G."/>
            <person name="Bottin A."/>
            <person name="Bulone V."/>
            <person name="Diaz-Moreno S.M."/>
            <person name="Dumas B."/>
            <person name="Fan L."/>
            <person name="Gaulin E."/>
            <person name="Govers F."/>
            <person name="Grenville-Briggs L.J."/>
            <person name="Horner N.R."/>
            <person name="Levin J.Z."/>
            <person name="Mammella M."/>
            <person name="Meijer H.J."/>
            <person name="Morris P."/>
            <person name="Nusbaum C."/>
            <person name="Oome S."/>
            <person name="Phillips A.J."/>
            <person name="van Rooyen D."/>
            <person name="Rzeszutek E."/>
            <person name="Saraiva M."/>
            <person name="Secombes C.J."/>
            <person name="Seidl M.F."/>
            <person name="Snel B."/>
            <person name="Stassen J.H."/>
            <person name="Sykes S."/>
            <person name="Tripathy S."/>
            <person name="van den Berg H."/>
            <person name="Vega-Arreguin J.C."/>
            <person name="Wawra S."/>
            <person name="Young S.K."/>
            <person name="Zeng Q."/>
            <person name="Dieguez-Uribeondo J."/>
            <person name="Russ C."/>
            <person name="Tyler B.M."/>
            <person name="van West P."/>
        </authorList>
    </citation>
    <scope>NUCLEOTIDE SEQUENCE [LARGE SCALE GENOMIC DNA]</scope>
    <source>
        <strain evidence="7 8">CBS 223.65</strain>
    </source>
</reference>
<keyword evidence="2" id="KW-0808">Transferase</keyword>
<keyword evidence="1" id="KW-0723">Serine/threonine-protein kinase</keyword>
<dbReference type="GO" id="GO:0004674">
    <property type="term" value="F:protein serine/threonine kinase activity"/>
    <property type="evidence" value="ECO:0007669"/>
    <property type="project" value="UniProtKB-KW"/>
</dbReference>
<dbReference type="InterPro" id="IPR011009">
    <property type="entry name" value="Kinase-like_dom_sf"/>
</dbReference>
<gene>
    <name evidence="7" type="ORF">SPRG_12797</name>
</gene>
<dbReference type="EMBL" id="KK583270">
    <property type="protein sequence ID" value="KDO22336.1"/>
    <property type="molecule type" value="Genomic_DNA"/>
</dbReference>
<dbReference type="PANTHER" id="PTHR24346">
    <property type="entry name" value="MAP/MICROTUBULE AFFINITY-REGULATING KINASE"/>
    <property type="match status" value="1"/>
</dbReference>
<dbReference type="OrthoDB" id="193931at2759"/>
<dbReference type="VEuPathDB" id="FungiDB:SPRG_12797"/>
<dbReference type="GO" id="GO:0035556">
    <property type="term" value="P:intracellular signal transduction"/>
    <property type="evidence" value="ECO:0007669"/>
    <property type="project" value="TreeGrafter"/>
</dbReference>
<evidence type="ECO:0000256" key="2">
    <source>
        <dbReference type="ARBA" id="ARBA00022679"/>
    </source>
</evidence>
<dbReference type="AlphaFoldDB" id="A0A067C718"/>
<dbReference type="Pfam" id="PF00069">
    <property type="entry name" value="Pkinase"/>
    <property type="match status" value="1"/>
</dbReference>
<feature type="domain" description="Protein kinase" evidence="6">
    <location>
        <begin position="34"/>
        <end position="270"/>
    </location>
</feature>
<evidence type="ECO:0000313" key="7">
    <source>
        <dbReference type="EMBL" id="KDO22336.1"/>
    </source>
</evidence>
<dbReference type="InterPro" id="IPR008271">
    <property type="entry name" value="Ser/Thr_kinase_AS"/>
</dbReference>
<name>A0A067C718_SAPPC</name>
<dbReference type="PROSITE" id="PS00108">
    <property type="entry name" value="PROTEIN_KINASE_ST"/>
    <property type="match status" value="1"/>
</dbReference>
<accession>A0A067C718</accession>
<dbReference type="SUPFAM" id="SSF56112">
    <property type="entry name" value="Protein kinase-like (PK-like)"/>
    <property type="match status" value="1"/>
</dbReference>
<dbReference type="PROSITE" id="PS50011">
    <property type="entry name" value="PROTEIN_KINASE_DOM"/>
    <property type="match status" value="1"/>
</dbReference>
<dbReference type="InterPro" id="IPR000719">
    <property type="entry name" value="Prot_kinase_dom"/>
</dbReference>
<dbReference type="GO" id="GO:0005524">
    <property type="term" value="F:ATP binding"/>
    <property type="evidence" value="ECO:0007669"/>
    <property type="project" value="UniProtKB-KW"/>
</dbReference>
<dbReference type="PANTHER" id="PTHR24346:SF82">
    <property type="entry name" value="KP78A-RELATED"/>
    <property type="match status" value="1"/>
</dbReference>
<dbReference type="OMA" id="HCHAQHI"/>
<organism evidence="7 8">
    <name type="scientific">Saprolegnia parasitica (strain CBS 223.65)</name>
    <dbReference type="NCBI Taxonomy" id="695850"/>
    <lineage>
        <taxon>Eukaryota</taxon>
        <taxon>Sar</taxon>
        <taxon>Stramenopiles</taxon>
        <taxon>Oomycota</taxon>
        <taxon>Saprolegniomycetes</taxon>
        <taxon>Saprolegniales</taxon>
        <taxon>Saprolegniaceae</taxon>
        <taxon>Saprolegnia</taxon>
    </lineage>
</organism>
<dbReference type="KEGG" id="spar:SPRG_12797"/>
<evidence type="ECO:0000259" key="6">
    <source>
        <dbReference type="PROSITE" id="PS50011"/>
    </source>
</evidence>
<evidence type="ECO:0000256" key="5">
    <source>
        <dbReference type="ARBA" id="ARBA00022840"/>
    </source>
</evidence>
<dbReference type="SMART" id="SM00220">
    <property type="entry name" value="S_TKc"/>
    <property type="match status" value="1"/>
</dbReference>
<protein>
    <submittedName>
        <fullName evidence="7">CAMK protein kinase</fullName>
    </submittedName>
</protein>
<keyword evidence="5" id="KW-0067">ATP-binding</keyword>
<dbReference type="Gene3D" id="1.10.510.10">
    <property type="entry name" value="Transferase(Phosphotransferase) domain 1"/>
    <property type="match status" value="1"/>
</dbReference>
<keyword evidence="8" id="KW-1185">Reference proteome</keyword>
<evidence type="ECO:0000256" key="3">
    <source>
        <dbReference type="ARBA" id="ARBA00022741"/>
    </source>
</evidence>
<dbReference type="GeneID" id="24134729"/>